<evidence type="ECO:0000313" key="2">
    <source>
        <dbReference type="EMBL" id="KAF1831933.1"/>
    </source>
</evidence>
<dbReference type="EMBL" id="ML975350">
    <property type="protein sequence ID" value="KAF1831933.1"/>
    <property type="molecule type" value="Genomic_DNA"/>
</dbReference>
<feature type="chain" id="PRO_5025501874" evidence="1">
    <location>
        <begin position="17"/>
        <end position="114"/>
    </location>
</feature>
<gene>
    <name evidence="2" type="ORF">BDW02DRAFT_26224</name>
</gene>
<proteinExistence type="predicted"/>
<evidence type="ECO:0000256" key="1">
    <source>
        <dbReference type="SAM" id="SignalP"/>
    </source>
</evidence>
<evidence type="ECO:0000313" key="3">
    <source>
        <dbReference type="Proteomes" id="UP000800040"/>
    </source>
</evidence>
<feature type="signal peptide" evidence="1">
    <location>
        <begin position="1"/>
        <end position="16"/>
    </location>
</feature>
<dbReference type="AlphaFoldDB" id="A0A6A5KEW5"/>
<protein>
    <submittedName>
        <fullName evidence="2">Uncharacterized protein</fullName>
    </submittedName>
</protein>
<dbReference type="OrthoDB" id="3776815at2759"/>
<accession>A0A6A5KEW5</accession>
<organism evidence="2 3">
    <name type="scientific">Decorospora gaudefroyi</name>
    <dbReference type="NCBI Taxonomy" id="184978"/>
    <lineage>
        <taxon>Eukaryota</taxon>
        <taxon>Fungi</taxon>
        <taxon>Dikarya</taxon>
        <taxon>Ascomycota</taxon>
        <taxon>Pezizomycotina</taxon>
        <taxon>Dothideomycetes</taxon>
        <taxon>Pleosporomycetidae</taxon>
        <taxon>Pleosporales</taxon>
        <taxon>Pleosporineae</taxon>
        <taxon>Pleosporaceae</taxon>
        <taxon>Decorospora</taxon>
    </lineage>
</organism>
<reference evidence="2" key="1">
    <citation type="submission" date="2020-01" db="EMBL/GenBank/DDBJ databases">
        <authorList>
            <consortium name="DOE Joint Genome Institute"/>
            <person name="Haridas S."/>
            <person name="Albert R."/>
            <person name="Binder M."/>
            <person name="Bloem J."/>
            <person name="Labutti K."/>
            <person name="Salamov A."/>
            <person name="Andreopoulos B."/>
            <person name="Baker S.E."/>
            <person name="Barry K."/>
            <person name="Bills G."/>
            <person name="Bluhm B.H."/>
            <person name="Cannon C."/>
            <person name="Castanera R."/>
            <person name="Culley D.E."/>
            <person name="Daum C."/>
            <person name="Ezra D."/>
            <person name="Gonzalez J.B."/>
            <person name="Henrissat B."/>
            <person name="Kuo A."/>
            <person name="Liang C."/>
            <person name="Lipzen A."/>
            <person name="Lutzoni F."/>
            <person name="Magnuson J."/>
            <person name="Mondo S."/>
            <person name="Nolan M."/>
            <person name="Ohm R."/>
            <person name="Pangilinan J."/>
            <person name="Park H.-J."/>
            <person name="Ramirez L."/>
            <person name="Alfaro M."/>
            <person name="Sun H."/>
            <person name="Tritt A."/>
            <person name="Yoshinaga Y."/>
            <person name="Zwiers L.-H."/>
            <person name="Turgeon B.G."/>
            <person name="Goodwin S.B."/>
            <person name="Spatafora J.W."/>
            <person name="Crous P.W."/>
            <person name="Grigoriev I.V."/>
        </authorList>
    </citation>
    <scope>NUCLEOTIDE SEQUENCE</scope>
    <source>
        <strain evidence="2">P77</strain>
    </source>
</reference>
<dbReference type="Proteomes" id="UP000800040">
    <property type="component" value="Unassembled WGS sequence"/>
</dbReference>
<keyword evidence="1" id="KW-0732">Signal</keyword>
<name>A0A6A5KEW5_9PLEO</name>
<sequence>MPNPIPLLLLTGITSAQQITTTFWAQKFPLGTNHIGYVGSIIAANNDKTTVALTFDNGTDTSALNLDGQSSQTVTIGPTIWGAQAELHIASATSDLYKVYCEKGRAGDTSSNLT</sequence>
<keyword evidence="3" id="KW-1185">Reference proteome</keyword>